<protein>
    <submittedName>
        <fullName evidence="2">Uncharacterized protein</fullName>
    </submittedName>
</protein>
<feature type="compositionally biased region" description="Low complexity" evidence="1">
    <location>
        <begin position="1"/>
        <end position="17"/>
    </location>
</feature>
<reference evidence="2 3" key="1">
    <citation type="submission" date="2024-02" db="EMBL/GenBank/DDBJ databases">
        <authorList>
            <person name="Chen Y."/>
            <person name="Shah S."/>
            <person name="Dougan E. K."/>
            <person name="Thang M."/>
            <person name="Chan C."/>
        </authorList>
    </citation>
    <scope>NUCLEOTIDE SEQUENCE [LARGE SCALE GENOMIC DNA]</scope>
</reference>
<proteinExistence type="predicted"/>
<dbReference type="EMBL" id="CAXAMN010027395">
    <property type="protein sequence ID" value="CAK9110490.1"/>
    <property type="molecule type" value="Genomic_DNA"/>
</dbReference>
<evidence type="ECO:0000313" key="2">
    <source>
        <dbReference type="EMBL" id="CAK9110490.1"/>
    </source>
</evidence>
<dbReference type="Proteomes" id="UP001642484">
    <property type="component" value="Unassembled WGS sequence"/>
</dbReference>
<name>A0ABP0SE22_9DINO</name>
<feature type="region of interest" description="Disordered" evidence="1">
    <location>
        <begin position="1"/>
        <end position="127"/>
    </location>
</feature>
<evidence type="ECO:0000256" key="1">
    <source>
        <dbReference type="SAM" id="MobiDB-lite"/>
    </source>
</evidence>
<feature type="compositionally biased region" description="Basic and acidic residues" evidence="1">
    <location>
        <begin position="57"/>
        <end position="77"/>
    </location>
</feature>
<gene>
    <name evidence="2" type="ORF">CCMP2556_LOCUS51358</name>
</gene>
<evidence type="ECO:0000313" key="3">
    <source>
        <dbReference type="Proteomes" id="UP001642484"/>
    </source>
</evidence>
<accession>A0ABP0SE22</accession>
<sequence length="127" mass="13286">MSEAAPASQPEAAQQPDEPSKQAPMLVEDDELPSFEAAIAAPPVEVAASEVASEASASEKPKLPEKSEKAQTKRKMEPIPLAQLAQTMAEQRAKMSRGDGGSAAPVLAKKMPTPPPKVVVDLEDADS</sequence>
<keyword evidence="3" id="KW-1185">Reference proteome</keyword>
<organism evidence="2 3">
    <name type="scientific">Durusdinium trenchii</name>
    <dbReference type="NCBI Taxonomy" id="1381693"/>
    <lineage>
        <taxon>Eukaryota</taxon>
        <taxon>Sar</taxon>
        <taxon>Alveolata</taxon>
        <taxon>Dinophyceae</taxon>
        <taxon>Suessiales</taxon>
        <taxon>Symbiodiniaceae</taxon>
        <taxon>Durusdinium</taxon>
    </lineage>
</organism>
<feature type="compositionally biased region" description="Low complexity" evidence="1">
    <location>
        <begin position="36"/>
        <end position="56"/>
    </location>
</feature>
<comment type="caution">
    <text evidence="2">The sequence shown here is derived from an EMBL/GenBank/DDBJ whole genome shotgun (WGS) entry which is preliminary data.</text>
</comment>